<dbReference type="RefSeq" id="WP_146272902.1">
    <property type="nucleotide sequence ID" value="NZ_VOEI01000006.1"/>
</dbReference>
<dbReference type="Proteomes" id="UP000318010">
    <property type="component" value="Unassembled WGS sequence"/>
</dbReference>
<evidence type="ECO:0000259" key="1">
    <source>
        <dbReference type="Pfam" id="PF11860"/>
    </source>
</evidence>
<sequence>MKKLSDQQLRELALAFGYDYSVLKALIIVESNQKGFSDTTGRIIIQFEPSWFKRLRSNRKTNNGNSIWQANSVGDQTAEWTAFNNAFALDPEAAMKSTSIGMMQIMGFHYSEIGFDSVGKMWDFAKESEYNQVIITLKWINAVPQLKAALKTKNWQKVAYHYNGSAYKKFGYDTKLANAYKYLIDQNNG</sequence>
<gene>
    <name evidence="2" type="ORF">FPZ42_16255</name>
</gene>
<evidence type="ECO:0000313" key="2">
    <source>
        <dbReference type="EMBL" id="TWR24642.1"/>
    </source>
</evidence>
<evidence type="ECO:0000313" key="3">
    <source>
        <dbReference type="Proteomes" id="UP000318010"/>
    </source>
</evidence>
<dbReference type="AlphaFoldDB" id="A0A563U0U9"/>
<comment type="caution">
    <text evidence="2">The sequence shown here is derived from an EMBL/GenBank/DDBJ whole genome shotgun (WGS) entry which is preliminary data.</text>
</comment>
<dbReference type="Pfam" id="PF11860">
    <property type="entry name" value="Muramidase"/>
    <property type="match status" value="1"/>
</dbReference>
<organism evidence="2 3">
    <name type="scientific">Mucilaginibacter achroorhodeus</name>
    <dbReference type="NCBI Taxonomy" id="2599294"/>
    <lineage>
        <taxon>Bacteria</taxon>
        <taxon>Pseudomonadati</taxon>
        <taxon>Bacteroidota</taxon>
        <taxon>Sphingobacteriia</taxon>
        <taxon>Sphingobacteriales</taxon>
        <taxon>Sphingobacteriaceae</taxon>
        <taxon>Mucilaginibacter</taxon>
    </lineage>
</organism>
<keyword evidence="3" id="KW-1185">Reference proteome</keyword>
<accession>A0A563U0U9</accession>
<name>A0A563U0U9_9SPHI</name>
<feature type="domain" description="N-acetylmuramidase" evidence="1">
    <location>
        <begin position="21"/>
        <end position="181"/>
    </location>
</feature>
<proteinExistence type="predicted"/>
<reference evidence="2 3" key="1">
    <citation type="submission" date="2019-07" db="EMBL/GenBank/DDBJ databases">
        <authorList>
            <person name="Kim J."/>
        </authorList>
    </citation>
    <scope>NUCLEOTIDE SEQUENCE [LARGE SCALE GENOMIC DNA]</scope>
    <source>
        <strain evidence="2 3">MJ1a</strain>
    </source>
</reference>
<dbReference type="InterPro" id="IPR024408">
    <property type="entry name" value="Muramidase"/>
</dbReference>
<dbReference type="EMBL" id="VOEI01000006">
    <property type="protein sequence ID" value="TWR24642.1"/>
    <property type="molecule type" value="Genomic_DNA"/>
</dbReference>
<dbReference type="OrthoDB" id="1523598at2"/>
<protein>
    <submittedName>
        <fullName evidence="2">N-acetylmuramidase family protein</fullName>
    </submittedName>
</protein>